<name>A0ACD3BDC2_9AGAR</name>
<sequence>MMSYKPLPMPSSGPPFIVLHNVPDAQQIHTALLIPPPSTTPPQQPSHLRSSSIDTQDDNSRNVLVKKSLSLSRRQPEVRVVLAGGRLVQRVSSARLSKTCPNEPSTSKRVELSLSCRSLPPTRPTATTIYRPLPTPPASPAANAFYLAPTKPTPTPPPGKETLQSTTSTYRPLPNPPASPAASTSHLTLPKLTPAPPWGESLESIIPLLQPVRKHPTTRKPISGPSLSLQTAKPFKPIAEEKSAVSPLPPDIPIAPSPSTARRKRISKLRRHLGKSLPVDCVDDLPNLRARLAVPPHIQQAPRHDRLNPRQVQNVVLPPRISEEDSDSATSAISEDDKLKTSERIFVRGGTSFKDVPLNRFSKKWVVEKGGNRRVEGYGDVIRRLRSL</sequence>
<proteinExistence type="predicted"/>
<evidence type="ECO:0000313" key="1">
    <source>
        <dbReference type="EMBL" id="TFK75629.1"/>
    </source>
</evidence>
<dbReference type="Proteomes" id="UP000308600">
    <property type="component" value="Unassembled WGS sequence"/>
</dbReference>
<evidence type="ECO:0000313" key="2">
    <source>
        <dbReference type="Proteomes" id="UP000308600"/>
    </source>
</evidence>
<organism evidence="1 2">
    <name type="scientific">Pluteus cervinus</name>
    <dbReference type="NCBI Taxonomy" id="181527"/>
    <lineage>
        <taxon>Eukaryota</taxon>
        <taxon>Fungi</taxon>
        <taxon>Dikarya</taxon>
        <taxon>Basidiomycota</taxon>
        <taxon>Agaricomycotina</taxon>
        <taxon>Agaricomycetes</taxon>
        <taxon>Agaricomycetidae</taxon>
        <taxon>Agaricales</taxon>
        <taxon>Pluteineae</taxon>
        <taxon>Pluteaceae</taxon>
        <taxon>Pluteus</taxon>
    </lineage>
</organism>
<keyword evidence="2" id="KW-1185">Reference proteome</keyword>
<accession>A0ACD3BDC2</accession>
<reference evidence="1 2" key="1">
    <citation type="journal article" date="2019" name="Nat. Ecol. Evol.">
        <title>Megaphylogeny resolves global patterns of mushroom evolution.</title>
        <authorList>
            <person name="Varga T."/>
            <person name="Krizsan K."/>
            <person name="Foldi C."/>
            <person name="Dima B."/>
            <person name="Sanchez-Garcia M."/>
            <person name="Sanchez-Ramirez S."/>
            <person name="Szollosi G.J."/>
            <person name="Szarkandi J.G."/>
            <person name="Papp V."/>
            <person name="Albert L."/>
            <person name="Andreopoulos W."/>
            <person name="Angelini C."/>
            <person name="Antonin V."/>
            <person name="Barry K.W."/>
            <person name="Bougher N.L."/>
            <person name="Buchanan P."/>
            <person name="Buyck B."/>
            <person name="Bense V."/>
            <person name="Catcheside P."/>
            <person name="Chovatia M."/>
            <person name="Cooper J."/>
            <person name="Damon W."/>
            <person name="Desjardin D."/>
            <person name="Finy P."/>
            <person name="Geml J."/>
            <person name="Haridas S."/>
            <person name="Hughes K."/>
            <person name="Justo A."/>
            <person name="Karasinski D."/>
            <person name="Kautmanova I."/>
            <person name="Kiss B."/>
            <person name="Kocsube S."/>
            <person name="Kotiranta H."/>
            <person name="LaButti K.M."/>
            <person name="Lechner B.E."/>
            <person name="Liimatainen K."/>
            <person name="Lipzen A."/>
            <person name="Lukacs Z."/>
            <person name="Mihaltcheva S."/>
            <person name="Morgado L.N."/>
            <person name="Niskanen T."/>
            <person name="Noordeloos M.E."/>
            <person name="Ohm R.A."/>
            <person name="Ortiz-Santana B."/>
            <person name="Ovrebo C."/>
            <person name="Racz N."/>
            <person name="Riley R."/>
            <person name="Savchenko A."/>
            <person name="Shiryaev A."/>
            <person name="Soop K."/>
            <person name="Spirin V."/>
            <person name="Szebenyi C."/>
            <person name="Tomsovsky M."/>
            <person name="Tulloss R.E."/>
            <person name="Uehling J."/>
            <person name="Grigoriev I.V."/>
            <person name="Vagvolgyi C."/>
            <person name="Papp T."/>
            <person name="Martin F.M."/>
            <person name="Miettinen O."/>
            <person name="Hibbett D.S."/>
            <person name="Nagy L.G."/>
        </authorList>
    </citation>
    <scope>NUCLEOTIDE SEQUENCE [LARGE SCALE GENOMIC DNA]</scope>
    <source>
        <strain evidence="1 2">NL-1719</strain>
    </source>
</reference>
<protein>
    <submittedName>
        <fullName evidence="1">Uncharacterized protein</fullName>
    </submittedName>
</protein>
<dbReference type="EMBL" id="ML208262">
    <property type="protein sequence ID" value="TFK75629.1"/>
    <property type="molecule type" value="Genomic_DNA"/>
</dbReference>
<gene>
    <name evidence="1" type="ORF">BDN72DRAFT_831952</name>
</gene>